<dbReference type="OrthoDB" id="5244067at2"/>
<name>A0A2T0QSH5_9ACTN</name>
<dbReference type="PANTHER" id="PTHR21666:SF270">
    <property type="entry name" value="MUREIN HYDROLASE ACTIVATOR ENVC"/>
    <property type="match status" value="1"/>
</dbReference>
<proteinExistence type="inferred from homology"/>
<dbReference type="InterPro" id="IPR016047">
    <property type="entry name" value="M23ase_b-sheet_dom"/>
</dbReference>
<dbReference type="InterPro" id="IPR023347">
    <property type="entry name" value="Lysozyme_dom_sf"/>
</dbReference>
<keyword evidence="2 4" id="KW-0081">Bacteriolytic enzyme</keyword>
<keyword evidence="5" id="KW-0732">Signal</keyword>
<dbReference type="GO" id="GO:0004222">
    <property type="term" value="F:metalloendopeptidase activity"/>
    <property type="evidence" value="ECO:0007669"/>
    <property type="project" value="TreeGrafter"/>
</dbReference>
<dbReference type="GO" id="GO:0031640">
    <property type="term" value="P:killing of cells of another organism"/>
    <property type="evidence" value="ECO:0007669"/>
    <property type="project" value="UniProtKB-KW"/>
</dbReference>
<dbReference type="SUPFAM" id="SSF53955">
    <property type="entry name" value="Lysozyme-like"/>
    <property type="match status" value="1"/>
</dbReference>
<dbReference type="InterPro" id="IPR050570">
    <property type="entry name" value="Cell_wall_metabolism_enzyme"/>
</dbReference>
<evidence type="ECO:0000313" key="8">
    <source>
        <dbReference type="Proteomes" id="UP000238083"/>
    </source>
</evidence>
<evidence type="ECO:0000256" key="3">
    <source>
        <dbReference type="ARBA" id="ARBA00023200"/>
    </source>
</evidence>
<evidence type="ECO:0000256" key="5">
    <source>
        <dbReference type="SAM" id="SignalP"/>
    </source>
</evidence>
<dbReference type="InterPro" id="IPR011055">
    <property type="entry name" value="Dup_hybrid_motif"/>
</dbReference>
<dbReference type="InterPro" id="IPR023346">
    <property type="entry name" value="Lysozyme-like_dom_sf"/>
</dbReference>
<dbReference type="Pfam" id="PF00959">
    <property type="entry name" value="Phage_lysozyme"/>
    <property type="match status" value="1"/>
</dbReference>
<dbReference type="CDD" id="cd00737">
    <property type="entry name" value="lyz_endolysin_autolysin"/>
    <property type="match status" value="1"/>
</dbReference>
<comment type="catalytic activity">
    <reaction evidence="4">
        <text>Hydrolysis of (1-&gt;4)-beta-linkages between N-acetylmuramic acid and N-acetyl-D-glucosamine residues in a peptidoglycan and between N-acetyl-D-glucosamine residues in chitodextrins.</text>
        <dbReference type="EC" id="3.2.1.17"/>
    </reaction>
</comment>
<dbReference type="SUPFAM" id="SSF51261">
    <property type="entry name" value="Duplicated hybrid motif"/>
    <property type="match status" value="1"/>
</dbReference>
<feature type="chain" id="PRO_5015535164" description="Lysozyme" evidence="5">
    <location>
        <begin position="38"/>
        <end position="554"/>
    </location>
</feature>
<evidence type="ECO:0000259" key="6">
    <source>
        <dbReference type="Pfam" id="PF01551"/>
    </source>
</evidence>
<keyword evidence="4" id="KW-0326">Glycosidase</keyword>
<dbReference type="PROSITE" id="PS51318">
    <property type="entry name" value="TAT"/>
    <property type="match status" value="1"/>
</dbReference>
<reference evidence="7 8" key="1">
    <citation type="submission" date="2018-03" db="EMBL/GenBank/DDBJ databases">
        <title>Genomic Encyclopedia of Archaeal and Bacterial Type Strains, Phase II (KMG-II): from individual species to whole genera.</title>
        <authorList>
            <person name="Goeker M."/>
        </authorList>
    </citation>
    <scope>NUCLEOTIDE SEQUENCE [LARGE SCALE GENOMIC DNA]</scope>
    <source>
        <strain evidence="7 8">DSM 19711</strain>
    </source>
</reference>
<organism evidence="7 8">
    <name type="scientific">Kineococcus rhizosphaerae</name>
    <dbReference type="NCBI Taxonomy" id="559628"/>
    <lineage>
        <taxon>Bacteria</taxon>
        <taxon>Bacillati</taxon>
        <taxon>Actinomycetota</taxon>
        <taxon>Actinomycetes</taxon>
        <taxon>Kineosporiales</taxon>
        <taxon>Kineosporiaceae</taxon>
        <taxon>Kineococcus</taxon>
    </lineage>
</organism>
<evidence type="ECO:0000256" key="1">
    <source>
        <dbReference type="ARBA" id="ARBA00022529"/>
    </source>
</evidence>
<dbReference type="Gene3D" id="1.10.530.40">
    <property type="match status" value="1"/>
</dbReference>
<dbReference type="GO" id="GO:0016998">
    <property type="term" value="P:cell wall macromolecule catabolic process"/>
    <property type="evidence" value="ECO:0007669"/>
    <property type="project" value="InterPro"/>
</dbReference>
<protein>
    <recommendedName>
        <fullName evidence="4">Lysozyme</fullName>
        <ecNumber evidence="4">3.2.1.17</ecNumber>
    </recommendedName>
</protein>
<gene>
    <name evidence="7" type="ORF">CLV37_1266</name>
</gene>
<dbReference type="GO" id="GO:0042742">
    <property type="term" value="P:defense response to bacterium"/>
    <property type="evidence" value="ECO:0007669"/>
    <property type="project" value="UniProtKB-KW"/>
</dbReference>
<feature type="domain" description="M23ase beta-sheet core" evidence="6">
    <location>
        <begin position="74"/>
        <end position="167"/>
    </location>
</feature>
<keyword evidence="3" id="KW-1035">Host cytoplasm</keyword>
<keyword evidence="8" id="KW-1185">Reference proteome</keyword>
<comment type="caution">
    <text evidence="7">The sequence shown here is derived from an EMBL/GenBank/DDBJ whole genome shotgun (WGS) entry which is preliminary data.</text>
</comment>
<evidence type="ECO:0000256" key="4">
    <source>
        <dbReference type="RuleBase" id="RU003788"/>
    </source>
</evidence>
<dbReference type="PANTHER" id="PTHR21666">
    <property type="entry name" value="PEPTIDASE-RELATED"/>
    <property type="match status" value="1"/>
</dbReference>
<feature type="signal peptide" evidence="5">
    <location>
        <begin position="1"/>
        <end position="37"/>
    </location>
</feature>
<keyword evidence="1 4" id="KW-0929">Antimicrobial</keyword>
<dbReference type="EMBL" id="PVZF01000026">
    <property type="protein sequence ID" value="PRY07899.1"/>
    <property type="molecule type" value="Genomic_DNA"/>
</dbReference>
<keyword evidence="4" id="KW-0378">Hydrolase</keyword>
<dbReference type="AlphaFoldDB" id="A0A2T0QSH5"/>
<comment type="similarity">
    <text evidence="4">Belongs to the glycosyl hydrolase 24 family.</text>
</comment>
<dbReference type="GO" id="GO:0003796">
    <property type="term" value="F:lysozyme activity"/>
    <property type="evidence" value="ECO:0007669"/>
    <property type="project" value="UniProtKB-EC"/>
</dbReference>
<dbReference type="EC" id="3.2.1.17" evidence="4"/>
<sequence length="554" mass="59617">MSRPSTLTRRAIAAGLSLLTLTSVLGSALAVAPSAAAADSVVLQVPFPCGQKWVGEGKSPAHVSDHREIDFNLKGTSGNQDKGRPVVAAAAGVVMMSELHTTQDGFGNVIKIRHADGTYTLYAHLDRRDVAAGTTVRQGQPIGTVGNTTSKRPGMAAHLHFEHRRGASQRTLQAVRFDGKAFQYPTQTVTSRNSCSSGSPAAPAAKDYAAADHLDGRLLPEAGRHDVVDQYRRGGKVIVDCRTTGSPAYGSTTWGLTSDHLYVPAALLTYNGRRGLRDGTPVCAKPMPLKATAALDARTGKDRASTSVPDAYRAGENVMVVCTAYGKSTYGDQNTWARTNRGEWVVRAYLQTPGTGLVRGLPRCDLDRSSGSPAADTGARTPVSRLNPSPRIAAFIKSWETLRLRPYDDKAKNGVCTVGWGHALTPHHSCTPAEKASQITRAEAERLFQRDLSAAATGARNLAPRQSYRQHEFDALVSMVFNLGSSFKGPEFREVLANGPAGWDAIPERMRMFVHDGDEHKVVCGLLRRRIDEGAIFARADYASRVGMNVCTDR</sequence>
<dbReference type="Proteomes" id="UP000238083">
    <property type="component" value="Unassembled WGS sequence"/>
</dbReference>
<dbReference type="InterPro" id="IPR006311">
    <property type="entry name" value="TAT_signal"/>
</dbReference>
<accession>A0A2T0QSH5</accession>
<dbReference type="InterPro" id="IPR033907">
    <property type="entry name" value="Endolysin_autolysin"/>
</dbReference>
<dbReference type="GO" id="GO:0009253">
    <property type="term" value="P:peptidoglycan catabolic process"/>
    <property type="evidence" value="ECO:0007669"/>
    <property type="project" value="InterPro"/>
</dbReference>
<dbReference type="CDD" id="cd12797">
    <property type="entry name" value="M23_peptidase"/>
    <property type="match status" value="1"/>
</dbReference>
<dbReference type="InterPro" id="IPR002196">
    <property type="entry name" value="Glyco_hydro_24"/>
</dbReference>
<evidence type="ECO:0000313" key="7">
    <source>
        <dbReference type="EMBL" id="PRY07899.1"/>
    </source>
</evidence>
<evidence type="ECO:0000256" key="2">
    <source>
        <dbReference type="ARBA" id="ARBA00022638"/>
    </source>
</evidence>
<dbReference type="Pfam" id="PF01551">
    <property type="entry name" value="Peptidase_M23"/>
    <property type="match status" value="1"/>
</dbReference>
<dbReference type="Gene3D" id="2.70.70.10">
    <property type="entry name" value="Glucose Permease (Domain IIA)"/>
    <property type="match status" value="1"/>
</dbReference>